<protein>
    <submittedName>
        <fullName evidence="11">Sugar ABC transporter ATP-binding protein</fullName>
    </submittedName>
</protein>
<evidence type="ECO:0000256" key="7">
    <source>
        <dbReference type="ARBA" id="ARBA00022840"/>
    </source>
</evidence>
<dbReference type="InterPro" id="IPR027417">
    <property type="entry name" value="P-loop_NTPase"/>
</dbReference>
<gene>
    <name evidence="11" type="ORF">CRT60_14730</name>
</gene>
<keyword evidence="2" id="KW-0813">Transport</keyword>
<evidence type="ECO:0000313" key="12">
    <source>
        <dbReference type="Proteomes" id="UP000225379"/>
    </source>
</evidence>
<sequence>MMAGGFQRSAPVPDPCPGALLEACDIEKSFPGVRVLDGVSLDVRAGEVHVLFGENGAGKSTLVNIILGNYAPEGGTVRFDGKVLPAGSPRAARDAGISVVFQELSLIPTLSACANIFLGREKRQSALLDEGAMSREAAAIFARLGIAIDPQAPVAGLSRAEQQMVEIAKALQNDPRLLILDEPTTAFTDVETQRLFAIVAELKRLGVGIIYITHRMAEIQAIGDRISILRDGRRIATKLVSETDEDELIQLMTGRETLNVYPTIAFKPADEAIALEGASAASGRFQNVSISVRAGEIVGIAGLVGCGKSAVGRSLFGEERLAAGQVKLFGKSLRSPSPQSMLDAGVVYLPPDRRRQGLVLNRSVRENATLSCLNLRSFAFGQWLRKKSEDDAVQRVLNRLNLSPPLLDRNVSAYSGGNQQKVVFARAFLRETKVLIVDEPTVGVDVGARLEFYGILKQLCEAGAAILLISSDLPEILHLTHRTYVLAFGRQTAEFQQEEISEAAILSSFFAVGRKEGDIKTGAAA</sequence>
<dbReference type="GO" id="GO:0005524">
    <property type="term" value="F:ATP binding"/>
    <property type="evidence" value="ECO:0007669"/>
    <property type="project" value="UniProtKB-KW"/>
</dbReference>
<dbReference type="OrthoDB" id="7283113at2"/>
<organism evidence="11 12">
    <name type="scientific">Azospirillum palustre</name>
    <dbReference type="NCBI Taxonomy" id="2044885"/>
    <lineage>
        <taxon>Bacteria</taxon>
        <taxon>Pseudomonadati</taxon>
        <taxon>Pseudomonadota</taxon>
        <taxon>Alphaproteobacteria</taxon>
        <taxon>Rhodospirillales</taxon>
        <taxon>Azospirillaceae</taxon>
        <taxon>Azospirillum</taxon>
    </lineage>
</organism>
<dbReference type="PANTHER" id="PTHR43790:SF9">
    <property type="entry name" value="GALACTOFURANOSE TRANSPORTER ATP-BINDING PROTEIN YTFR"/>
    <property type="match status" value="1"/>
</dbReference>
<evidence type="ECO:0000256" key="8">
    <source>
        <dbReference type="ARBA" id="ARBA00022967"/>
    </source>
</evidence>
<evidence type="ECO:0000313" key="11">
    <source>
        <dbReference type="EMBL" id="PGH56213.1"/>
    </source>
</evidence>
<evidence type="ECO:0000256" key="4">
    <source>
        <dbReference type="ARBA" id="ARBA00022597"/>
    </source>
</evidence>
<dbReference type="CDD" id="cd03215">
    <property type="entry name" value="ABC_Carb_Monos_II"/>
    <property type="match status" value="1"/>
</dbReference>
<keyword evidence="5" id="KW-0677">Repeat</keyword>
<evidence type="ECO:0000256" key="1">
    <source>
        <dbReference type="ARBA" id="ARBA00004202"/>
    </source>
</evidence>
<dbReference type="GO" id="GO:0016887">
    <property type="term" value="F:ATP hydrolysis activity"/>
    <property type="evidence" value="ECO:0007669"/>
    <property type="project" value="InterPro"/>
</dbReference>
<comment type="caution">
    <text evidence="11">The sequence shown here is derived from an EMBL/GenBank/DDBJ whole genome shotgun (WGS) entry which is preliminary data.</text>
</comment>
<dbReference type="EMBL" id="PDKW01000041">
    <property type="protein sequence ID" value="PGH56213.1"/>
    <property type="molecule type" value="Genomic_DNA"/>
</dbReference>
<keyword evidence="6" id="KW-0547">Nucleotide-binding</keyword>
<keyword evidence="12" id="KW-1185">Reference proteome</keyword>
<evidence type="ECO:0000256" key="2">
    <source>
        <dbReference type="ARBA" id="ARBA00022448"/>
    </source>
</evidence>
<accession>A0A2B8BF94</accession>
<evidence type="ECO:0000256" key="9">
    <source>
        <dbReference type="ARBA" id="ARBA00023136"/>
    </source>
</evidence>
<dbReference type="PROSITE" id="PS00211">
    <property type="entry name" value="ABC_TRANSPORTER_1"/>
    <property type="match status" value="1"/>
</dbReference>
<dbReference type="InterPro" id="IPR050107">
    <property type="entry name" value="ABC_carbohydrate_import_ATPase"/>
</dbReference>
<proteinExistence type="predicted"/>
<dbReference type="Pfam" id="PF00005">
    <property type="entry name" value="ABC_tran"/>
    <property type="match status" value="2"/>
</dbReference>
<dbReference type="InterPro" id="IPR003593">
    <property type="entry name" value="AAA+_ATPase"/>
</dbReference>
<dbReference type="SUPFAM" id="SSF52540">
    <property type="entry name" value="P-loop containing nucleoside triphosphate hydrolases"/>
    <property type="match status" value="2"/>
</dbReference>
<dbReference type="Gene3D" id="3.40.50.300">
    <property type="entry name" value="P-loop containing nucleotide triphosphate hydrolases"/>
    <property type="match status" value="2"/>
</dbReference>
<dbReference type="Proteomes" id="UP000225379">
    <property type="component" value="Unassembled WGS sequence"/>
</dbReference>
<evidence type="ECO:0000256" key="6">
    <source>
        <dbReference type="ARBA" id="ARBA00022741"/>
    </source>
</evidence>
<dbReference type="PROSITE" id="PS50893">
    <property type="entry name" value="ABC_TRANSPORTER_2"/>
    <property type="match status" value="2"/>
</dbReference>
<evidence type="ECO:0000256" key="3">
    <source>
        <dbReference type="ARBA" id="ARBA00022475"/>
    </source>
</evidence>
<reference evidence="12" key="1">
    <citation type="submission" date="2017-10" db="EMBL/GenBank/DDBJ databases">
        <authorList>
            <person name="Kravchenko I.K."/>
            <person name="Grouzdev D.S."/>
        </authorList>
    </citation>
    <scope>NUCLEOTIDE SEQUENCE [LARGE SCALE GENOMIC DNA]</scope>
    <source>
        <strain evidence="12">B2</strain>
    </source>
</reference>
<keyword evidence="3" id="KW-1003">Cell membrane</keyword>
<dbReference type="InterPro" id="IPR017871">
    <property type="entry name" value="ABC_transporter-like_CS"/>
</dbReference>
<dbReference type="InterPro" id="IPR003439">
    <property type="entry name" value="ABC_transporter-like_ATP-bd"/>
</dbReference>
<dbReference type="SMART" id="SM00382">
    <property type="entry name" value="AAA"/>
    <property type="match status" value="2"/>
</dbReference>
<evidence type="ECO:0000259" key="10">
    <source>
        <dbReference type="PROSITE" id="PS50893"/>
    </source>
</evidence>
<dbReference type="GO" id="GO:0005886">
    <property type="term" value="C:plasma membrane"/>
    <property type="evidence" value="ECO:0007669"/>
    <property type="project" value="UniProtKB-SubCell"/>
</dbReference>
<keyword evidence="8" id="KW-1278">Translocase</keyword>
<dbReference type="FunFam" id="3.40.50.300:FF:000127">
    <property type="entry name" value="Ribose import ATP-binding protein RbsA"/>
    <property type="match status" value="1"/>
</dbReference>
<dbReference type="AlphaFoldDB" id="A0A2B8BF94"/>
<keyword evidence="9" id="KW-0472">Membrane</keyword>
<feature type="domain" description="ABC transporter" evidence="10">
    <location>
        <begin position="266"/>
        <end position="513"/>
    </location>
</feature>
<dbReference type="PANTHER" id="PTHR43790">
    <property type="entry name" value="CARBOHYDRATE TRANSPORT ATP-BINDING PROTEIN MG119-RELATED"/>
    <property type="match status" value="1"/>
</dbReference>
<comment type="subcellular location">
    <subcellularLocation>
        <location evidence="1">Cell membrane</location>
        <topology evidence="1">Peripheral membrane protein</topology>
    </subcellularLocation>
</comment>
<keyword evidence="7 11" id="KW-0067">ATP-binding</keyword>
<evidence type="ECO:0000256" key="5">
    <source>
        <dbReference type="ARBA" id="ARBA00022737"/>
    </source>
</evidence>
<keyword evidence="4" id="KW-0762">Sugar transport</keyword>
<feature type="domain" description="ABC transporter" evidence="10">
    <location>
        <begin position="21"/>
        <end position="256"/>
    </location>
</feature>
<dbReference type="CDD" id="cd03216">
    <property type="entry name" value="ABC_Carb_Monos_I"/>
    <property type="match status" value="1"/>
</dbReference>
<name>A0A2B8BF94_9PROT</name>